<dbReference type="InterPro" id="IPR030395">
    <property type="entry name" value="GP_PDE_dom"/>
</dbReference>
<comment type="caution">
    <text evidence="3">The sequence shown here is derived from an EMBL/GenBank/DDBJ whole genome shotgun (WGS) entry which is preliminary data.</text>
</comment>
<accession>A0ABX1WRI0</accession>
<dbReference type="Gene3D" id="3.20.20.190">
    <property type="entry name" value="Phosphatidylinositol (PI) phosphodiesterase"/>
    <property type="match status" value="1"/>
</dbReference>
<sequence length="306" mass="34961">MNKILLVLSLAISCFACCTECKKNDDKVKNKDTSVLLDEYVNGSNVLVIAHRGDWRNACENSILAIENAIKMGVDIVEIDLKRTSDKQLILMHDHTLDRTTTGSGKVKDHTLKEIQELFLKDGAGHRTEFKIPTLKEALLSTKGKILVNLDQSYKYFEEVLPILKETGTMNQVIMKGYNVPIEEVKSKLGVFYDSIQYMPIIKLGAKGYKERVLEVKKNHFEAVEFTFTSDTIPTVHEFFDFQEKGTRVWVNSLWSHHNSGHHDDRAYTENPDVAYGWLVSKGINMIQTDRPQLLLEYLRSKGLHQ</sequence>
<evidence type="ECO:0000313" key="3">
    <source>
        <dbReference type="EMBL" id="NOU58709.1"/>
    </source>
</evidence>
<feature type="domain" description="GP-PDE" evidence="2">
    <location>
        <begin position="46"/>
        <end position="299"/>
    </location>
</feature>
<dbReference type="Proteomes" id="UP000732105">
    <property type="component" value="Unassembled WGS sequence"/>
</dbReference>
<dbReference type="InterPro" id="IPR017946">
    <property type="entry name" value="PLC-like_Pdiesterase_TIM-brl"/>
</dbReference>
<dbReference type="CDD" id="cd08566">
    <property type="entry name" value="GDPD_AtGDE_like"/>
    <property type="match status" value="1"/>
</dbReference>
<feature type="signal peptide" evidence="1">
    <location>
        <begin position="1"/>
        <end position="18"/>
    </location>
</feature>
<dbReference type="PANTHER" id="PTHR46320">
    <property type="entry name" value="GLYCEROPHOSPHODIESTER PHOSPHODIESTERASE 1"/>
    <property type="match status" value="1"/>
</dbReference>
<dbReference type="Pfam" id="PF16387">
    <property type="entry name" value="DUF4996"/>
    <property type="match status" value="1"/>
</dbReference>
<feature type="chain" id="PRO_5047111665" evidence="1">
    <location>
        <begin position="19"/>
        <end position="306"/>
    </location>
</feature>
<reference evidence="3 4" key="1">
    <citation type="submission" date="2018-12" db="EMBL/GenBank/DDBJ databases">
        <title>Marinifilum JC070 sp. nov., a marine bacterium isolated from Yongle Blue Hole in the South China Sea.</title>
        <authorList>
            <person name="Fu T."/>
        </authorList>
    </citation>
    <scope>NUCLEOTIDE SEQUENCE [LARGE SCALE GENOMIC DNA]</scope>
    <source>
        <strain evidence="3 4">JC070</strain>
    </source>
</reference>
<name>A0ABX1WRI0_9BACT</name>
<dbReference type="RefSeq" id="WP_171593987.1">
    <property type="nucleotide sequence ID" value="NZ_RZNH01000003.1"/>
</dbReference>
<organism evidence="3 4">
    <name type="scientific">Marinifilum caeruleilacunae</name>
    <dbReference type="NCBI Taxonomy" id="2499076"/>
    <lineage>
        <taxon>Bacteria</taxon>
        <taxon>Pseudomonadati</taxon>
        <taxon>Bacteroidota</taxon>
        <taxon>Bacteroidia</taxon>
        <taxon>Marinilabiliales</taxon>
        <taxon>Marinifilaceae</taxon>
    </lineage>
</organism>
<dbReference type="Pfam" id="PF03009">
    <property type="entry name" value="GDPD"/>
    <property type="match status" value="1"/>
</dbReference>
<dbReference type="SUPFAM" id="SSF51695">
    <property type="entry name" value="PLC-like phosphodiesterases"/>
    <property type="match status" value="1"/>
</dbReference>
<evidence type="ECO:0000256" key="1">
    <source>
        <dbReference type="SAM" id="SignalP"/>
    </source>
</evidence>
<keyword evidence="1" id="KW-0732">Signal</keyword>
<keyword evidence="4" id="KW-1185">Reference proteome</keyword>
<evidence type="ECO:0000259" key="2">
    <source>
        <dbReference type="PROSITE" id="PS51704"/>
    </source>
</evidence>
<protein>
    <submittedName>
        <fullName evidence="3">Glycerophosphodiester phosphodiesterase family protein</fullName>
    </submittedName>
</protein>
<evidence type="ECO:0000313" key="4">
    <source>
        <dbReference type="Proteomes" id="UP000732105"/>
    </source>
</evidence>
<dbReference type="EMBL" id="RZNH01000003">
    <property type="protein sequence ID" value="NOU58709.1"/>
    <property type="molecule type" value="Genomic_DNA"/>
</dbReference>
<dbReference type="PROSITE" id="PS51704">
    <property type="entry name" value="GP_PDE"/>
    <property type="match status" value="1"/>
</dbReference>
<gene>
    <name evidence="3" type="ORF">ELS83_02680</name>
</gene>
<dbReference type="PANTHER" id="PTHR46320:SF1">
    <property type="entry name" value="GLYCEROPHOSPHODIESTER PHOSPHODIESTERASE 1"/>
    <property type="match status" value="1"/>
</dbReference>
<dbReference type="InterPro" id="IPR032160">
    <property type="entry name" value="DUF4996"/>
</dbReference>
<proteinExistence type="predicted"/>